<keyword evidence="5" id="KW-1185">Reference proteome</keyword>
<dbReference type="Gene3D" id="2.30.30.240">
    <property type="entry name" value="PRC-barrel domain"/>
    <property type="match status" value="1"/>
</dbReference>
<dbReference type="Pfam" id="PF05239">
    <property type="entry name" value="PRC"/>
    <property type="match status" value="1"/>
</dbReference>
<protein>
    <recommendedName>
        <fullName evidence="3">PRC-barrel domain-containing protein</fullName>
    </recommendedName>
</protein>
<evidence type="ECO:0000313" key="5">
    <source>
        <dbReference type="Proteomes" id="UP000233491"/>
    </source>
</evidence>
<dbReference type="EMBL" id="PJNW01000002">
    <property type="protein sequence ID" value="PKR90257.1"/>
    <property type="molecule type" value="Genomic_DNA"/>
</dbReference>
<feature type="region of interest" description="Disordered" evidence="1">
    <location>
        <begin position="21"/>
        <end position="92"/>
    </location>
</feature>
<feature type="compositionally biased region" description="Polar residues" evidence="1">
    <location>
        <begin position="73"/>
        <end position="83"/>
    </location>
</feature>
<dbReference type="InterPro" id="IPR011033">
    <property type="entry name" value="PRC_barrel-like_sf"/>
</dbReference>
<comment type="caution">
    <text evidence="4">The sequence shown here is derived from an EMBL/GenBank/DDBJ whole genome shotgun (WGS) entry which is preliminary data.</text>
</comment>
<dbReference type="OrthoDB" id="7818259at2"/>
<dbReference type="PANTHER" id="PTHR36505:SF1">
    <property type="entry name" value="BLR1072 PROTEIN"/>
    <property type="match status" value="1"/>
</dbReference>
<feature type="compositionally biased region" description="Polar residues" evidence="1">
    <location>
        <begin position="186"/>
        <end position="197"/>
    </location>
</feature>
<dbReference type="RefSeq" id="WP_101287352.1">
    <property type="nucleotide sequence ID" value="NZ_FOUQ01000001.1"/>
</dbReference>
<evidence type="ECO:0000256" key="1">
    <source>
        <dbReference type="SAM" id="MobiDB-lite"/>
    </source>
</evidence>
<sequence>MKAQFLSALLLSAALPLAAVAQDNSSGSDSSGPTLDGSAQQNSGNGSSGDDSNGTGANSNGAAAQGNAGGDSTDPSAGSSTEQAGAGPGLSSANMFVTIPGSGSWRLNDLQGKTVYSADGSNIGEINDVVLSQNGSVSAVIIGVGGFLGMGEKNVAVNVGSLQVVPGDTSGPTAATSEESDDSPTGPGSNSSASSRLVLNVTRDQLESAPAYSGMASP</sequence>
<dbReference type="InterPro" id="IPR027275">
    <property type="entry name" value="PRC-brl_dom"/>
</dbReference>
<feature type="region of interest" description="Disordered" evidence="1">
    <location>
        <begin position="167"/>
        <end position="200"/>
    </location>
</feature>
<dbReference type="PANTHER" id="PTHR36505">
    <property type="entry name" value="BLR1072 PROTEIN"/>
    <property type="match status" value="1"/>
</dbReference>
<feature type="compositionally biased region" description="Polar residues" evidence="1">
    <location>
        <begin position="22"/>
        <end position="33"/>
    </location>
</feature>
<feature type="compositionally biased region" description="Low complexity" evidence="1">
    <location>
        <begin position="36"/>
        <end position="72"/>
    </location>
</feature>
<accession>A0A1I4R281</accession>
<dbReference type="SUPFAM" id="SSF50346">
    <property type="entry name" value="PRC-barrel domain"/>
    <property type="match status" value="1"/>
</dbReference>
<feature type="domain" description="PRC-barrel" evidence="3">
    <location>
        <begin position="106"/>
        <end position="160"/>
    </location>
</feature>
<name>A0A1I4R281_9HYPH</name>
<feature type="chain" id="PRO_5015065663" description="PRC-barrel domain-containing protein" evidence="2">
    <location>
        <begin position="22"/>
        <end position="218"/>
    </location>
</feature>
<feature type="signal peptide" evidence="2">
    <location>
        <begin position="1"/>
        <end position="21"/>
    </location>
</feature>
<organism evidence="4 5">
    <name type="scientific">Pleomorphomonas diazotrophica</name>
    <dbReference type="NCBI Taxonomy" id="1166257"/>
    <lineage>
        <taxon>Bacteria</taxon>
        <taxon>Pseudomonadati</taxon>
        <taxon>Pseudomonadota</taxon>
        <taxon>Alphaproteobacteria</taxon>
        <taxon>Hyphomicrobiales</taxon>
        <taxon>Pleomorphomonadaceae</taxon>
        <taxon>Pleomorphomonas</taxon>
    </lineage>
</organism>
<evidence type="ECO:0000259" key="3">
    <source>
        <dbReference type="Pfam" id="PF05239"/>
    </source>
</evidence>
<keyword evidence="2" id="KW-0732">Signal</keyword>
<evidence type="ECO:0000256" key="2">
    <source>
        <dbReference type="SAM" id="SignalP"/>
    </source>
</evidence>
<reference evidence="4 5" key="1">
    <citation type="submission" date="2017-12" db="EMBL/GenBank/DDBJ databases">
        <title>Anaerobic carbon monoxide metabolism by Pleomorphomonas carboxyditropha sp. nov., a new mesophilic hydrogenogenic carboxidotroph.</title>
        <authorList>
            <person name="Esquivel-Elizondo S."/>
            <person name="Krajmalnik-Brown R."/>
        </authorList>
    </citation>
    <scope>NUCLEOTIDE SEQUENCE [LARGE SCALE GENOMIC DNA]</scope>
    <source>
        <strain evidence="4 5">R5-392</strain>
    </source>
</reference>
<dbReference type="AlphaFoldDB" id="A0A1I4R281"/>
<gene>
    <name evidence="4" type="ORF">CXZ10_02385</name>
</gene>
<proteinExistence type="predicted"/>
<dbReference type="Proteomes" id="UP000233491">
    <property type="component" value="Unassembled WGS sequence"/>
</dbReference>
<evidence type="ECO:0000313" key="4">
    <source>
        <dbReference type="EMBL" id="PKR90257.1"/>
    </source>
</evidence>